<name>A0A0G3EK61_9BACT</name>
<keyword evidence="3" id="KW-1185">Reference proteome</keyword>
<organism evidence="2 3">
    <name type="scientific">Kiritimatiella glycovorans</name>
    <dbReference type="NCBI Taxonomy" id="1307763"/>
    <lineage>
        <taxon>Bacteria</taxon>
        <taxon>Pseudomonadati</taxon>
        <taxon>Kiritimatiellota</taxon>
        <taxon>Kiritimatiellia</taxon>
        <taxon>Kiritimatiellales</taxon>
        <taxon>Kiritimatiellaceae</taxon>
        <taxon>Kiritimatiella</taxon>
    </lineage>
</organism>
<reference evidence="3" key="1">
    <citation type="submission" date="2015-02" db="EMBL/GenBank/DDBJ databases">
        <title>Description and complete genome sequence of the first cultured representative of the subdivision 5 of the Verrucomicrobia phylum.</title>
        <authorList>
            <person name="Spring S."/>
            <person name="Bunk B."/>
            <person name="Sproer C."/>
            <person name="Klenk H.-P."/>
        </authorList>
    </citation>
    <scope>NUCLEOTIDE SEQUENCE [LARGE SCALE GENOMIC DNA]</scope>
    <source>
        <strain evidence="3">L21-Fru-AB</strain>
    </source>
</reference>
<evidence type="ECO:0000313" key="3">
    <source>
        <dbReference type="Proteomes" id="UP000035268"/>
    </source>
</evidence>
<dbReference type="STRING" id="1307763.L21SP4_01965"/>
<dbReference type="AlphaFoldDB" id="A0A0G3EK61"/>
<gene>
    <name evidence="2" type="ORF">L21SP4_01965</name>
</gene>
<sequence>MGEVYIFPPENIPNVLPPVGPAPGPDRPEAAKPRSLTSTPDFATLAP</sequence>
<proteinExistence type="predicted"/>
<dbReference type="EMBL" id="CP010904">
    <property type="protein sequence ID" value="AKJ65200.1"/>
    <property type="molecule type" value="Genomic_DNA"/>
</dbReference>
<accession>A0A0G3EK61</accession>
<reference evidence="2 3" key="2">
    <citation type="journal article" date="2016" name="ISME J.">
        <title>Characterization of the first cultured representative of Verrucomicrobia subdivision 5 indicates the proposal of a novel phylum.</title>
        <authorList>
            <person name="Spring S."/>
            <person name="Bunk B."/>
            <person name="Sproer C."/>
            <person name="Schumann P."/>
            <person name="Rohde M."/>
            <person name="Tindall B.J."/>
            <person name="Klenk H.P."/>
        </authorList>
    </citation>
    <scope>NUCLEOTIDE SEQUENCE [LARGE SCALE GENOMIC DNA]</scope>
    <source>
        <strain evidence="2 3">L21-Fru-AB</strain>
    </source>
</reference>
<evidence type="ECO:0000256" key="1">
    <source>
        <dbReference type="SAM" id="MobiDB-lite"/>
    </source>
</evidence>
<evidence type="ECO:0000313" key="2">
    <source>
        <dbReference type="EMBL" id="AKJ65200.1"/>
    </source>
</evidence>
<dbReference type="KEGG" id="vbl:L21SP4_01965"/>
<feature type="region of interest" description="Disordered" evidence="1">
    <location>
        <begin position="12"/>
        <end position="47"/>
    </location>
</feature>
<protein>
    <submittedName>
        <fullName evidence="2">Uncharacterized protein</fullName>
    </submittedName>
</protein>
<feature type="compositionally biased region" description="Pro residues" evidence="1">
    <location>
        <begin position="15"/>
        <end position="25"/>
    </location>
</feature>
<dbReference type="Proteomes" id="UP000035268">
    <property type="component" value="Chromosome"/>
</dbReference>